<evidence type="ECO:0000256" key="1">
    <source>
        <dbReference type="ARBA" id="ARBA00022737"/>
    </source>
</evidence>
<dbReference type="NCBIfam" id="TIGR00976">
    <property type="entry name" value="CocE_NonD"/>
    <property type="match status" value="1"/>
</dbReference>
<dbReference type="InterPro" id="IPR014720">
    <property type="entry name" value="dsRBD_dom"/>
</dbReference>
<dbReference type="Gene3D" id="3.30.160.20">
    <property type="match status" value="1"/>
</dbReference>
<dbReference type="SMART" id="SM00358">
    <property type="entry name" value="DSRM"/>
    <property type="match status" value="1"/>
</dbReference>
<feature type="domain" description="DRBM" evidence="4">
    <location>
        <begin position="12"/>
        <end position="81"/>
    </location>
</feature>
<dbReference type="SUPFAM" id="SSF54768">
    <property type="entry name" value="dsRNA-binding domain-like"/>
    <property type="match status" value="1"/>
</dbReference>
<gene>
    <name evidence="5" type="ORF">KQP761_LOCUS25134</name>
</gene>
<dbReference type="InterPro" id="IPR000383">
    <property type="entry name" value="Xaa-Pro-like_dom"/>
</dbReference>
<dbReference type="Pfam" id="PF02129">
    <property type="entry name" value="Peptidase_S15"/>
    <property type="match status" value="1"/>
</dbReference>
<accession>A0A816CPB6</accession>
<dbReference type="PROSITE" id="PS50137">
    <property type="entry name" value="DS_RBD"/>
    <property type="match status" value="1"/>
</dbReference>
<protein>
    <recommendedName>
        <fullName evidence="4">DRBM domain-containing protein</fullName>
    </recommendedName>
</protein>
<dbReference type="PANTHER" id="PTHR46031">
    <property type="match status" value="1"/>
</dbReference>
<keyword evidence="2 3" id="KW-0694">RNA-binding</keyword>
<dbReference type="PANTHER" id="PTHR46031:SF26">
    <property type="entry name" value="DOUBLE-STRANDED RNA-BINDING PROTEIN 2"/>
    <property type="match status" value="1"/>
</dbReference>
<proteinExistence type="predicted"/>
<evidence type="ECO:0000256" key="2">
    <source>
        <dbReference type="ARBA" id="ARBA00022884"/>
    </source>
</evidence>
<dbReference type="Gene3D" id="3.40.50.1820">
    <property type="entry name" value="alpha/beta hydrolase"/>
    <property type="match status" value="1"/>
</dbReference>
<dbReference type="EMBL" id="CAJNOW010013819">
    <property type="protein sequence ID" value="CAF1624628.1"/>
    <property type="molecule type" value="Genomic_DNA"/>
</dbReference>
<dbReference type="OrthoDB" id="5961559at2759"/>
<dbReference type="CDD" id="cd10845">
    <property type="entry name" value="DSRM_RNAse_III_family"/>
    <property type="match status" value="1"/>
</dbReference>
<dbReference type="SUPFAM" id="SSF53474">
    <property type="entry name" value="alpha/beta-Hydrolases"/>
    <property type="match status" value="1"/>
</dbReference>
<evidence type="ECO:0000259" key="4">
    <source>
        <dbReference type="PROSITE" id="PS50137"/>
    </source>
</evidence>
<organism evidence="5 6">
    <name type="scientific">Rotaria magnacalcarata</name>
    <dbReference type="NCBI Taxonomy" id="392030"/>
    <lineage>
        <taxon>Eukaryota</taxon>
        <taxon>Metazoa</taxon>
        <taxon>Spiralia</taxon>
        <taxon>Gnathifera</taxon>
        <taxon>Rotifera</taxon>
        <taxon>Eurotatoria</taxon>
        <taxon>Bdelloidea</taxon>
        <taxon>Philodinida</taxon>
        <taxon>Philodinidae</taxon>
        <taxon>Rotaria</taxon>
    </lineage>
</organism>
<comment type="caution">
    <text evidence="5">The sequence shown here is derived from an EMBL/GenBank/DDBJ whole genome shotgun (WGS) entry which is preliminary data.</text>
</comment>
<name>A0A816CPB6_9BILA</name>
<dbReference type="AlphaFoldDB" id="A0A816CPB6"/>
<reference evidence="5" key="1">
    <citation type="submission" date="2021-02" db="EMBL/GenBank/DDBJ databases">
        <authorList>
            <person name="Nowell W R."/>
        </authorList>
    </citation>
    <scope>NUCLEOTIDE SEQUENCE</scope>
</reference>
<dbReference type="Gene3D" id="1.10.3020.10">
    <property type="entry name" value="alpha-amino acid ester hydrolase ( Helical cap domain)"/>
    <property type="match status" value="1"/>
</dbReference>
<keyword evidence="1" id="KW-0677">Repeat</keyword>
<dbReference type="GO" id="GO:0016787">
    <property type="term" value="F:hydrolase activity"/>
    <property type="evidence" value="ECO:0007669"/>
    <property type="project" value="InterPro"/>
</dbReference>
<dbReference type="InterPro" id="IPR029058">
    <property type="entry name" value="AB_hydrolase_fold"/>
</dbReference>
<dbReference type="InterPro" id="IPR005674">
    <property type="entry name" value="CocE/Ser_esterase"/>
</dbReference>
<dbReference type="Pfam" id="PF00035">
    <property type="entry name" value="dsrm"/>
    <property type="match status" value="1"/>
</dbReference>
<evidence type="ECO:0000256" key="3">
    <source>
        <dbReference type="PROSITE-ProRule" id="PRU00266"/>
    </source>
</evidence>
<dbReference type="GO" id="GO:0003723">
    <property type="term" value="F:RNA binding"/>
    <property type="evidence" value="ECO:0007669"/>
    <property type="project" value="UniProtKB-UniRule"/>
</dbReference>
<dbReference type="Proteomes" id="UP000663834">
    <property type="component" value="Unassembled WGS sequence"/>
</dbReference>
<evidence type="ECO:0000313" key="6">
    <source>
        <dbReference type="Proteomes" id="UP000663834"/>
    </source>
</evidence>
<sequence>MPQCTDFVDVNCAKNRLQEYCQRHYIPLPVYTLLEKAGADHSPMFQVEVEVNGMIYTGEWAPKKRDAEKLAALEAWISIHRPPSPIKTTHTCETNDPCVLLEKINLEEEQNIESMESKIVANKDVEPPFHTKRVPMRDGVELVVDYFLASPTSKYPAIIEITPYGRILERPNFRNEARYWISHGYAFVIADVRGTGDSEGEFQFFLNDGKDGYDLIEWIARQSWSNGRVGMRGGSYSGGNQWYTARERPPHLSCITPNTSPGGPMDGVPYHNGVFALLWSLNWIGSSLDIARSPAVNPHPNPMTWLNHPHQDHKIATLKRCLIEHTEMPFPSKDGKCKILMIWNKPHLLRDELLKAYGENELEIDQRFIGGSIDHLKLGEYGLENGDILMFTVTFPQLLRVSSISIK</sequence>
<evidence type="ECO:0000313" key="5">
    <source>
        <dbReference type="EMBL" id="CAF1624628.1"/>
    </source>
</evidence>